<reference evidence="8" key="1">
    <citation type="journal article" date="2023" name="Nat. Commun.">
        <title>Diploid and tetraploid genomes of Acorus and the evolution of monocots.</title>
        <authorList>
            <person name="Ma L."/>
            <person name="Liu K.W."/>
            <person name="Li Z."/>
            <person name="Hsiao Y.Y."/>
            <person name="Qi Y."/>
            <person name="Fu T."/>
            <person name="Tang G.D."/>
            <person name="Zhang D."/>
            <person name="Sun W.H."/>
            <person name="Liu D.K."/>
            <person name="Li Y."/>
            <person name="Chen G.Z."/>
            <person name="Liu X.D."/>
            <person name="Liao X.Y."/>
            <person name="Jiang Y.T."/>
            <person name="Yu X."/>
            <person name="Hao Y."/>
            <person name="Huang J."/>
            <person name="Zhao X.W."/>
            <person name="Ke S."/>
            <person name="Chen Y.Y."/>
            <person name="Wu W.L."/>
            <person name="Hsu J.L."/>
            <person name="Lin Y.F."/>
            <person name="Huang M.D."/>
            <person name="Li C.Y."/>
            <person name="Huang L."/>
            <person name="Wang Z.W."/>
            <person name="Zhao X."/>
            <person name="Zhong W.Y."/>
            <person name="Peng D.H."/>
            <person name="Ahmad S."/>
            <person name="Lan S."/>
            <person name="Zhang J.S."/>
            <person name="Tsai W.C."/>
            <person name="Van de Peer Y."/>
            <person name="Liu Z.J."/>
        </authorList>
    </citation>
    <scope>NUCLEOTIDE SEQUENCE</scope>
    <source>
        <strain evidence="8">CP</strain>
    </source>
</reference>
<dbReference type="GO" id="GO:0007018">
    <property type="term" value="P:microtubule-based movement"/>
    <property type="evidence" value="ECO:0007669"/>
    <property type="project" value="InterPro"/>
</dbReference>
<evidence type="ECO:0000256" key="2">
    <source>
        <dbReference type="ARBA" id="ARBA00022741"/>
    </source>
</evidence>
<dbReference type="SUPFAM" id="SSF52540">
    <property type="entry name" value="P-loop containing nucleoside triphosphate hydrolases"/>
    <property type="match status" value="1"/>
</dbReference>
<dbReference type="Pfam" id="PF00225">
    <property type="entry name" value="Kinesin"/>
    <property type="match status" value="1"/>
</dbReference>
<evidence type="ECO:0000256" key="3">
    <source>
        <dbReference type="ARBA" id="ARBA00022840"/>
    </source>
</evidence>
<feature type="compositionally biased region" description="Polar residues" evidence="6">
    <location>
        <begin position="1"/>
        <end position="10"/>
    </location>
</feature>
<keyword evidence="2" id="KW-0547">Nucleotide-binding</keyword>
<dbReference type="Proteomes" id="UP001180020">
    <property type="component" value="Unassembled WGS sequence"/>
</dbReference>
<accession>A0AAV9DPS1</accession>
<dbReference type="GO" id="GO:0008017">
    <property type="term" value="F:microtubule binding"/>
    <property type="evidence" value="ECO:0007669"/>
    <property type="project" value="InterPro"/>
</dbReference>
<reference evidence="8" key="2">
    <citation type="submission" date="2023-06" db="EMBL/GenBank/DDBJ databases">
        <authorList>
            <person name="Ma L."/>
            <person name="Liu K.-W."/>
            <person name="Li Z."/>
            <person name="Hsiao Y.-Y."/>
            <person name="Qi Y."/>
            <person name="Fu T."/>
            <person name="Tang G."/>
            <person name="Zhang D."/>
            <person name="Sun W.-H."/>
            <person name="Liu D.-K."/>
            <person name="Li Y."/>
            <person name="Chen G.-Z."/>
            <person name="Liu X.-D."/>
            <person name="Liao X.-Y."/>
            <person name="Jiang Y.-T."/>
            <person name="Yu X."/>
            <person name="Hao Y."/>
            <person name="Huang J."/>
            <person name="Zhao X.-W."/>
            <person name="Ke S."/>
            <person name="Chen Y.-Y."/>
            <person name="Wu W.-L."/>
            <person name="Hsu J.-L."/>
            <person name="Lin Y.-F."/>
            <person name="Huang M.-D."/>
            <person name="Li C.-Y."/>
            <person name="Huang L."/>
            <person name="Wang Z.-W."/>
            <person name="Zhao X."/>
            <person name="Zhong W.-Y."/>
            <person name="Peng D.-H."/>
            <person name="Ahmad S."/>
            <person name="Lan S."/>
            <person name="Zhang J.-S."/>
            <person name="Tsai W.-C."/>
            <person name="Van De Peer Y."/>
            <person name="Liu Z.-J."/>
        </authorList>
    </citation>
    <scope>NUCLEOTIDE SEQUENCE</scope>
    <source>
        <strain evidence="8">CP</strain>
        <tissue evidence="8">Leaves</tissue>
    </source>
</reference>
<evidence type="ECO:0000256" key="6">
    <source>
        <dbReference type="SAM" id="MobiDB-lite"/>
    </source>
</evidence>
<dbReference type="PROSITE" id="PS50067">
    <property type="entry name" value="KINESIN_MOTOR_2"/>
    <property type="match status" value="1"/>
</dbReference>
<evidence type="ECO:0000259" key="7">
    <source>
        <dbReference type="PROSITE" id="PS50067"/>
    </source>
</evidence>
<dbReference type="InterPro" id="IPR027417">
    <property type="entry name" value="P-loop_NTPase"/>
</dbReference>
<dbReference type="EMBL" id="JAUJYO010000012">
    <property type="protein sequence ID" value="KAK1302951.1"/>
    <property type="molecule type" value="Genomic_DNA"/>
</dbReference>
<dbReference type="PANTHER" id="PTHR47968:SF23">
    <property type="entry name" value="KINESIN-LIKE PROTEIN KIN-7A"/>
    <property type="match status" value="1"/>
</dbReference>
<gene>
    <name evidence="8" type="primary">NACK1</name>
    <name evidence="8" type="ORF">QJS10_CPB12g00480</name>
</gene>
<evidence type="ECO:0000313" key="8">
    <source>
        <dbReference type="EMBL" id="KAK1302951.1"/>
    </source>
</evidence>
<evidence type="ECO:0000256" key="1">
    <source>
        <dbReference type="ARBA" id="ARBA00022701"/>
    </source>
</evidence>
<evidence type="ECO:0000256" key="5">
    <source>
        <dbReference type="PROSITE-ProRule" id="PRU00283"/>
    </source>
</evidence>
<dbReference type="InterPro" id="IPR019821">
    <property type="entry name" value="Kinesin_motor_CS"/>
</dbReference>
<dbReference type="GO" id="GO:0005524">
    <property type="term" value="F:ATP binding"/>
    <property type="evidence" value="ECO:0007669"/>
    <property type="project" value="UniProtKB-KW"/>
</dbReference>
<dbReference type="GO" id="GO:0003777">
    <property type="term" value="F:microtubule motor activity"/>
    <property type="evidence" value="ECO:0007669"/>
    <property type="project" value="InterPro"/>
</dbReference>
<protein>
    <submittedName>
        <fullName evidence="8">Kinesin-like protein NACK1</fullName>
    </submittedName>
</protein>
<dbReference type="InterPro" id="IPR027640">
    <property type="entry name" value="Kinesin-like_fam"/>
</dbReference>
<dbReference type="PROSITE" id="PS00411">
    <property type="entry name" value="KINESIN_MOTOR_1"/>
    <property type="match status" value="1"/>
</dbReference>
<feature type="region of interest" description="Disordered" evidence="6">
    <location>
        <begin position="1"/>
        <end position="25"/>
    </location>
</feature>
<keyword evidence="9" id="KW-1185">Reference proteome</keyword>
<organism evidence="8 9">
    <name type="scientific">Acorus calamus</name>
    <name type="common">Sweet flag</name>
    <dbReference type="NCBI Taxonomy" id="4465"/>
    <lineage>
        <taxon>Eukaryota</taxon>
        <taxon>Viridiplantae</taxon>
        <taxon>Streptophyta</taxon>
        <taxon>Embryophyta</taxon>
        <taxon>Tracheophyta</taxon>
        <taxon>Spermatophyta</taxon>
        <taxon>Magnoliopsida</taxon>
        <taxon>Liliopsida</taxon>
        <taxon>Acoraceae</taxon>
        <taxon>Acorus</taxon>
    </lineage>
</organism>
<dbReference type="InterPro" id="IPR036961">
    <property type="entry name" value="Kinesin_motor_dom_sf"/>
</dbReference>
<dbReference type="AlphaFoldDB" id="A0AAV9DPS1"/>
<keyword evidence="3" id="KW-0067">ATP-binding</keyword>
<proteinExistence type="inferred from homology"/>
<feature type="domain" description="Kinesin motor" evidence="7">
    <location>
        <begin position="1"/>
        <end position="188"/>
    </location>
</feature>
<dbReference type="InterPro" id="IPR001752">
    <property type="entry name" value="Kinesin_motor_dom"/>
</dbReference>
<dbReference type="SMART" id="SM00129">
    <property type="entry name" value="KISc"/>
    <property type="match status" value="1"/>
</dbReference>
<comment type="caution">
    <text evidence="5">Lacks conserved residue(s) required for the propagation of feature annotation.</text>
</comment>
<dbReference type="PRINTS" id="PR00380">
    <property type="entry name" value="KINESINHEAVY"/>
</dbReference>
<evidence type="ECO:0000313" key="9">
    <source>
        <dbReference type="Proteomes" id="UP001180020"/>
    </source>
</evidence>
<name>A0AAV9DPS1_ACOCL</name>
<keyword evidence="4" id="KW-0505">Motor protein</keyword>
<dbReference type="Gene3D" id="3.40.850.10">
    <property type="entry name" value="Kinesin motor domain"/>
    <property type="match status" value="2"/>
</dbReference>
<keyword evidence="1" id="KW-0493">Microtubule</keyword>
<comment type="caution">
    <text evidence="8">The sequence shown here is derived from an EMBL/GenBank/DDBJ whole genome shotgun (WGS) entry which is preliminary data.</text>
</comment>
<comment type="similarity">
    <text evidence="5">Belongs to the TRAFAC class myosin-kinesin ATPase superfamily. Kinesin family.</text>
</comment>
<dbReference type="PANTHER" id="PTHR47968">
    <property type="entry name" value="CENTROMERE PROTEIN E"/>
    <property type="match status" value="1"/>
</dbReference>
<sequence length="188" mass="20989">MTIKTPSTPASKIERTPMSTPGGPKVEEKIFVTVRLRPLSKKEQMLKDQVAWEYKVFGPACLTEMVYEDGAKDTPERNFVIRISALEIYNEIVKDLLNSESAPLCLLDDPERQVGETALNDTSSRSHQINRLKIESSLWDYSGCIKSFIASLNFVDLAGSERASQTHADGARLKEGCHINRSLLTTTN</sequence>
<dbReference type="GO" id="GO:0005874">
    <property type="term" value="C:microtubule"/>
    <property type="evidence" value="ECO:0007669"/>
    <property type="project" value="UniProtKB-KW"/>
</dbReference>
<evidence type="ECO:0000256" key="4">
    <source>
        <dbReference type="ARBA" id="ARBA00023175"/>
    </source>
</evidence>